<name>A0A2J6PL56_9HELO</name>
<dbReference type="Proteomes" id="UP000235672">
    <property type="component" value="Unassembled WGS sequence"/>
</dbReference>
<gene>
    <name evidence="2" type="ORF">NA56DRAFT_610005</name>
</gene>
<protein>
    <submittedName>
        <fullName evidence="2">HET-domain-containing protein</fullName>
    </submittedName>
</protein>
<feature type="domain" description="Heterokaryon incompatibility" evidence="1">
    <location>
        <begin position="215"/>
        <end position="377"/>
    </location>
</feature>
<dbReference type="AlphaFoldDB" id="A0A2J6PL56"/>
<evidence type="ECO:0000259" key="1">
    <source>
        <dbReference type="Pfam" id="PF06985"/>
    </source>
</evidence>
<proteinExistence type="predicted"/>
<dbReference type="PANTHER" id="PTHR33112">
    <property type="entry name" value="DOMAIN PROTEIN, PUTATIVE-RELATED"/>
    <property type="match status" value="1"/>
</dbReference>
<reference evidence="2 3" key="1">
    <citation type="submission" date="2016-05" db="EMBL/GenBank/DDBJ databases">
        <title>A degradative enzymes factory behind the ericoid mycorrhizal symbiosis.</title>
        <authorList>
            <consortium name="DOE Joint Genome Institute"/>
            <person name="Martino E."/>
            <person name="Morin E."/>
            <person name="Grelet G."/>
            <person name="Kuo A."/>
            <person name="Kohler A."/>
            <person name="Daghino S."/>
            <person name="Barry K."/>
            <person name="Choi C."/>
            <person name="Cichocki N."/>
            <person name="Clum A."/>
            <person name="Copeland A."/>
            <person name="Hainaut M."/>
            <person name="Haridas S."/>
            <person name="Labutti K."/>
            <person name="Lindquist E."/>
            <person name="Lipzen A."/>
            <person name="Khouja H.-R."/>
            <person name="Murat C."/>
            <person name="Ohm R."/>
            <person name="Olson A."/>
            <person name="Spatafora J."/>
            <person name="Veneault-Fourrey C."/>
            <person name="Henrissat B."/>
            <person name="Grigoriev I."/>
            <person name="Martin F."/>
            <person name="Perotto S."/>
        </authorList>
    </citation>
    <scope>NUCLEOTIDE SEQUENCE [LARGE SCALE GENOMIC DNA]</scope>
    <source>
        <strain evidence="2 3">UAMH 7357</strain>
    </source>
</reference>
<dbReference type="EMBL" id="KZ613519">
    <property type="protein sequence ID" value="PMD14765.1"/>
    <property type="molecule type" value="Genomic_DNA"/>
</dbReference>
<evidence type="ECO:0000313" key="2">
    <source>
        <dbReference type="EMBL" id="PMD14765.1"/>
    </source>
</evidence>
<dbReference type="InterPro" id="IPR010730">
    <property type="entry name" value="HET"/>
</dbReference>
<evidence type="ECO:0000313" key="3">
    <source>
        <dbReference type="Proteomes" id="UP000235672"/>
    </source>
</evidence>
<sequence>MEGQLDLLGRYLSSNFAVCPCCARLAEPDQDLDREFEHHRSISALFNSCHRCALCLKFLQWLPRAGIQEALEAAQAGLETKLMVRLHKRRGNVNNYLESVLKTWEHLVSGRLVLCSKVRTTENLNELCSVRFAACVKEGRLAARPFWGCAKKLTFMTRCRLIRNWLQECRANHTDCLAGPSLEIKLPVRLIDIGQSLEHISMSLVSVTELDSPRYVALSHCWGDPNLVLSTTRAKVTEFNHHINIGALPQTFRDAVTITQAINVRYLWIDSLCIVQDDPDDWAQEAAKMASVFQNAYLTICAAGARSCKEGCGLSTQFSPAVHVDIPSPAKENSRDSRNAAGLRQLCVRRSGWREVLEHCVAVRQFPIHSRGWIFQETLLSRRAVYFSPEGQFYWQCCSLFESEDGILHSGIPDNTVPSSAERLCQPSDRFDKLQNDELAPNIWNEWMRDYFPREFSVKQDRLPALAGAIALYQKITGDVPVVGMWKRHLPLQLGWRVRSLRQNDSQLNPPRYSQKDASFPSWSFFSIKHYGGVELRTSRQQVNSEYMFDFECDPVWEASILDIQVTWTGKPLVSALREGIITTRTIIRPLNSTYEATNWQIAFDSGEVGTLVSPVNLYFLLLRVGKFMDQFAFFQLLIQPCGRQQHTYRRVGYLETSCVIQDTEMSLGVQWGDVEFRSNREITTFEELMELDQEVIRLI</sequence>
<dbReference type="Pfam" id="PF06985">
    <property type="entry name" value="HET"/>
    <property type="match status" value="1"/>
</dbReference>
<accession>A0A2J6PL56</accession>
<dbReference type="STRING" id="1745343.A0A2J6PL56"/>
<dbReference type="OrthoDB" id="5347061at2759"/>
<organism evidence="2 3">
    <name type="scientific">Hyaloscypha hepaticicola</name>
    <dbReference type="NCBI Taxonomy" id="2082293"/>
    <lineage>
        <taxon>Eukaryota</taxon>
        <taxon>Fungi</taxon>
        <taxon>Dikarya</taxon>
        <taxon>Ascomycota</taxon>
        <taxon>Pezizomycotina</taxon>
        <taxon>Leotiomycetes</taxon>
        <taxon>Helotiales</taxon>
        <taxon>Hyaloscyphaceae</taxon>
        <taxon>Hyaloscypha</taxon>
    </lineage>
</organism>
<keyword evidence="3" id="KW-1185">Reference proteome</keyword>
<dbReference type="PANTHER" id="PTHR33112:SF10">
    <property type="entry name" value="TOL"/>
    <property type="match status" value="1"/>
</dbReference>